<feature type="domain" description="HTH luxR-type" evidence="4">
    <location>
        <begin position="178"/>
        <end position="243"/>
    </location>
</feature>
<accession>A0ABT3YC98</accession>
<protein>
    <submittedName>
        <fullName evidence="5">Helix-turn-helix transcriptional regulator</fullName>
    </submittedName>
</protein>
<dbReference type="InterPro" id="IPR000792">
    <property type="entry name" value="Tscrpt_reg_LuxR_C"/>
</dbReference>
<dbReference type="Gene3D" id="1.10.10.10">
    <property type="entry name" value="Winged helix-like DNA-binding domain superfamily/Winged helix DNA-binding domain"/>
    <property type="match status" value="1"/>
</dbReference>
<dbReference type="SMART" id="SM00421">
    <property type="entry name" value="HTH_LUXR"/>
    <property type="match status" value="1"/>
</dbReference>
<dbReference type="Proteomes" id="UP001081283">
    <property type="component" value="Unassembled WGS sequence"/>
</dbReference>
<keyword evidence="6" id="KW-1185">Reference proteome</keyword>
<evidence type="ECO:0000256" key="3">
    <source>
        <dbReference type="ARBA" id="ARBA00023163"/>
    </source>
</evidence>
<keyword evidence="1" id="KW-0805">Transcription regulation</keyword>
<dbReference type="NCBIfam" id="NF047402">
    <property type="entry name" value="TransRegVisN"/>
    <property type="match status" value="1"/>
</dbReference>
<dbReference type="PRINTS" id="PR00038">
    <property type="entry name" value="HTHLUXR"/>
</dbReference>
<dbReference type="Pfam" id="PF00196">
    <property type="entry name" value="GerE"/>
    <property type="match status" value="1"/>
</dbReference>
<comment type="caution">
    <text evidence="5">The sequence shown here is derived from an EMBL/GenBank/DDBJ whole genome shotgun (WGS) entry which is preliminary data.</text>
</comment>
<evidence type="ECO:0000256" key="2">
    <source>
        <dbReference type="ARBA" id="ARBA00023125"/>
    </source>
</evidence>
<dbReference type="CDD" id="cd06170">
    <property type="entry name" value="LuxR_C_like"/>
    <property type="match status" value="1"/>
</dbReference>
<evidence type="ECO:0000256" key="1">
    <source>
        <dbReference type="ARBA" id="ARBA00023015"/>
    </source>
</evidence>
<dbReference type="PROSITE" id="PS00622">
    <property type="entry name" value="HTH_LUXR_1"/>
    <property type="match status" value="1"/>
</dbReference>
<proteinExistence type="predicted"/>
<dbReference type="EMBL" id="JAOVZQ010000001">
    <property type="protein sequence ID" value="MCY0093498.1"/>
    <property type="molecule type" value="Genomic_DNA"/>
</dbReference>
<dbReference type="PANTHER" id="PTHR44688:SF16">
    <property type="entry name" value="DNA-BINDING TRANSCRIPTIONAL ACTIVATOR DEVR_DOSR"/>
    <property type="match status" value="1"/>
</dbReference>
<name>A0ABT3YC98_9HYPH</name>
<dbReference type="PROSITE" id="PS50043">
    <property type="entry name" value="HTH_LUXR_2"/>
    <property type="match status" value="1"/>
</dbReference>
<organism evidence="5 6">
    <name type="scientific">Hoeflea ulvae</name>
    <dbReference type="NCBI Taxonomy" id="2983764"/>
    <lineage>
        <taxon>Bacteria</taxon>
        <taxon>Pseudomonadati</taxon>
        <taxon>Pseudomonadota</taxon>
        <taxon>Alphaproteobacteria</taxon>
        <taxon>Hyphomicrobiales</taxon>
        <taxon>Rhizobiaceae</taxon>
        <taxon>Hoeflea</taxon>
    </lineage>
</organism>
<dbReference type="PANTHER" id="PTHR44688">
    <property type="entry name" value="DNA-BINDING TRANSCRIPTIONAL ACTIVATOR DEVR_DOSR"/>
    <property type="match status" value="1"/>
</dbReference>
<evidence type="ECO:0000313" key="5">
    <source>
        <dbReference type="EMBL" id="MCY0093498.1"/>
    </source>
</evidence>
<sequence>MASSLVLPDAFRVRVSHEGGRGMIAREAFIHDLEAQGSSDHISIGMELVCAYAGARCYLLGRTDLYSDRHHDFIVTSNWPFDLVRSFGADLVDAQARISQIRRCLQAFEPSFQDVEPSVNLPDSFAQRVCLIPYNAGQARMILALLFDKDAFLSHDRLRDVALAAAYHSSHYPDVISSNDALSDLTDREVECLSWIGEGKTSDEIALIIGISRNTVNNYITSIMNKTGAKTRSEAVAFAVRQRII</sequence>
<dbReference type="SUPFAM" id="SSF46894">
    <property type="entry name" value="C-terminal effector domain of the bipartite response regulators"/>
    <property type="match status" value="1"/>
</dbReference>
<reference evidence="5" key="1">
    <citation type="submission" date="2022-10" db="EMBL/GenBank/DDBJ databases">
        <title>Hoeflea sp. J2-29, isolated from marine algae.</title>
        <authorList>
            <person name="Kristyanto S."/>
            <person name="Kim J.M."/>
            <person name="Jeon C.O."/>
        </authorList>
    </citation>
    <scope>NUCLEOTIDE SEQUENCE</scope>
    <source>
        <strain evidence="5">J2-29</strain>
    </source>
</reference>
<keyword evidence="3" id="KW-0804">Transcription</keyword>
<keyword evidence="2" id="KW-0238">DNA-binding</keyword>
<dbReference type="InterPro" id="IPR016032">
    <property type="entry name" value="Sig_transdc_resp-reg_C-effctor"/>
</dbReference>
<gene>
    <name evidence="5" type="ORF">OEG82_05630</name>
</gene>
<dbReference type="RefSeq" id="WP_267611451.1">
    <property type="nucleotide sequence ID" value="NZ_JAOVZQ010000001.1"/>
</dbReference>
<dbReference type="InterPro" id="IPR036388">
    <property type="entry name" value="WH-like_DNA-bd_sf"/>
</dbReference>
<evidence type="ECO:0000259" key="4">
    <source>
        <dbReference type="PROSITE" id="PS50043"/>
    </source>
</evidence>
<evidence type="ECO:0000313" key="6">
    <source>
        <dbReference type="Proteomes" id="UP001081283"/>
    </source>
</evidence>